<name>A0A495ET99_9MICC</name>
<dbReference type="SUPFAM" id="SSF81330">
    <property type="entry name" value="Gated mechanosensitive channel"/>
    <property type="match status" value="1"/>
</dbReference>
<keyword evidence="2 9" id="KW-0813">Transport</keyword>
<comment type="caution">
    <text evidence="10">The sequence shown here is derived from an EMBL/GenBank/DDBJ whole genome shotgun (WGS) entry which is preliminary data.</text>
</comment>
<dbReference type="HAMAP" id="MF_00115">
    <property type="entry name" value="MscL"/>
    <property type="match status" value="1"/>
</dbReference>
<evidence type="ECO:0000256" key="3">
    <source>
        <dbReference type="ARBA" id="ARBA00022475"/>
    </source>
</evidence>
<organism evidence="10 11">
    <name type="scientific">Arthrobacter oryzae</name>
    <dbReference type="NCBI Taxonomy" id="409290"/>
    <lineage>
        <taxon>Bacteria</taxon>
        <taxon>Bacillati</taxon>
        <taxon>Actinomycetota</taxon>
        <taxon>Actinomycetes</taxon>
        <taxon>Micrococcales</taxon>
        <taxon>Micrococcaceae</taxon>
        <taxon>Arthrobacter</taxon>
    </lineage>
</organism>
<dbReference type="InterPro" id="IPR001185">
    <property type="entry name" value="MS_channel"/>
</dbReference>
<keyword evidence="7 9" id="KW-0472">Membrane</keyword>
<dbReference type="AlphaFoldDB" id="A0A495ET99"/>
<evidence type="ECO:0000256" key="2">
    <source>
        <dbReference type="ARBA" id="ARBA00022448"/>
    </source>
</evidence>
<evidence type="ECO:0000256" key="7">
    <source>
        <dbReference type="ARBA" id="ARBA00023136"/>
    </source>
</evidence>
<keyword evidence="3 9" id="KW-1003">Cell membrane</keyword>
<dbReference type="EMBL" id="RBIR01000003">
    <property type="protein sequence ID" value="RKR20208.1"/>
    <property type="molecule type" value="Genomic_DNA"/>
</dbReference>
<comment type="subunit">
    <text evidence="9">Homopentamer.</text>
</comment>
<keyword evidence="6 9" id="KW-0406">Ion transport</keyword>
<dbReference type="NCBIfam" id="TIGR00220">
    <property type="entry name" value="mscL"/>
    <property type="match status" value="1"/>
</dbReference>
<evidence type="ECO:0000256" key="1">
    <source>
        <dbReference type="ARBA" id="ARBA00004141"/>
    </source>
</evidence>
<dbReference type="GO" id="GO:0005886">
    <property type="term" value="C:plasma membrane"/>
    <property type="evidence" value="ECO:0007669"/>
    <property type="project" value="UniProtKB-SubCell"/>
</dbReference>
<keyword evidence="5 9" id="KW-1133">Transmembrane helix</keyword>
<proteinExistence type="inferred from homology"/>
<feature type="transmembrane region" description="Helical" evidence="9">
    <location>
        <begin position="12"/>
        <end position="34"/>
    </location>
</feature>
<evidence type="ECO:0000256" key="4">
    <source>
        <dbReference type="ARBA" id="ARBA00022692"/>
    </source>
</evidence>
<dbReference type="RefSeq" id="WP_244208333.1">
    <property type="nucleotide sequence ID" value="NZ_RBIR01000003.1"/>
</dbReference>
<feature type="transmembrane region" description="Helical" evidence="9">
    <location>
        <begin position="69"/>
        <end position="92"/>
    </location>
</feature>
<gene>
    <name evidence="9" type="primary">mscL</name>
    <name evidence="10" type="ORF">C8D78_2023</name>
</gene>
<sequence>MLKGFKDFILRGNVIELSIAVVVGTAFTALVGAFTSNIVNPIIAAAGGVKTEGLGFHIWPGNDKTFVNIGAVLTAFLTFLITAAVVYFIFVAPMNRINRMVKSRLSAAEPEEEPIPADTALLAEIRDLLAGLTSQVPDGGRAGAQDGAAEYAAGNTEGIVDADSPRHVASR</sequence>
<evidence type="ECO:0000256" key="5">
    <source>
        <dbReference type="ARBA" id="ARBA00022989"/>
    </source>
</evidence>
<evidence type="ECO:0000256" key="6">
    <source>
        <dbReference type="ARBA" id="ARBA00023065"/>
    </source>
</evidence>
<evidence type="ECO:0000313" key="10">
    <source>
        <dbReference type="EMBL" id="RKR20208.1"/>
    </source>
</evidence>
<evidence type="ECO:0000256" key="8">
    <source>
        <dbReference type="ARBA" id="ARBA00023303"/>
    </source>
</evidence>
<reference evidence="10 11" key="1">
    <citation type="submission" date="2018-10" db="EMBL/GenBank/DDBJ databases">
        <title>Genomic Encyclopedia of Type Strains, Phase IV (KMG-IV): sequencing the most valuable type-strain genomes for metagenomic binning, comparative biology and taxonomic classification.</title>
        <authorList>
            <person name="Goeker M."/>
        </authorList>
    </citation>
    <scope>NUCLEOTIDE SEQUENCE [LARGE SCALE GENOMIC DNA]</scope>
    <source>
        <strain evidence="10 11">DSM 25586</strain>
    </source>
</reference>
<evidence type="ECO:0000256" key="9">
    <source>
        <dbReference type="HAMAP-Rule" id="MF_00115"/>
    </source>
</evidence>
<protein>
    <recommendedName>
        <fullName evidence="9">Large-conductance mechanosensitive channel</fullName>
    </recommendedName>
</protein>
<dbReference type="GO" id="GO:0008381">
    <property type="term" value="F:mechanosensitive monoatomic ion channel activity"/>
    <property type="evidence" value="ECO:0007669"/>
    <property type="project" value="UniProtKB-UniRule"/>
</dbReference>
<accession>A0A495ET99</accession>
<dbReference type="PRINTS" id="PR01264">
    <property type="entry name" value="MECHCHANNEL"/>
</dbReference>
<dbReference type="InterPro" id="IPR036019">
    <property type="entry name" value="MscL_channel"/>
</dbReference>
<keyword evidence="4 9" id="KW-0812">Transmembrane</keyword>
<evidence type="ECO:0000313" key="11">
    <source>
        <dbReference type="Proteomes" id="UP000276055"/>
    </source>
</evidence>
<comment type="similarity">
    <text evidence="9">Belongs to the MscL family.</text>
</comment>
<keyword evidence="8 9" id="KW-0407">Ion channel</keyword>
<dbReference type="PANTHER" id="PTHR30266:SF2">
    <property type="entry name" value="LARGE-CONDUCTANCE MECHANOSENSITIVE CHANNEL"/>
    <property type="match status" value="1"/>
</dbReference>
<comment type="function">
    <text evidence="9">Channel that opens in response to stretch forces in the membrane lipid bilayer. May participate in the regulation of osmotic pressure changes within the cell.</text>
</comment>
<dbReference type="PANTHER" id="PTHR30266">
    <property type="entry name" value="MECHANOSENSITIVE CHANNEL MSCL"/>
    <property type="match status" value="1"/>
</dbReference>
<comment type="subcellular location">
    <subcellularLocation>
        <location evidence="9">Cell membrane</location>
        <topology evidence="9">Multi-pass membrane protein</topology>
    </subcellularLocation>
    <subcellularLocation>
        <location evidence="1">Membrane</location>
        <topology evidence="1">Multi-pass membrane protein</topology>
    </subcellularLocation>
</comment>
<dbReference type="InterPro" id="IPR037673">
    <property type="entry name" value="MSC/AndL"/>
</dbReference>
<dbReference type="Proteomes" id="UP000276055">
    <property type="component" value="Unassembled WGS sequence"/>
</dbReference>
<dbReference type="Pfam" id="PF01741">
    <property type="entry name" value="MscL"/>
    <property type="match status" value="1"/>
</dbReference>
<dbReference type="Gene3D" id="1.10.1200.120">
    <property type="entry name" value="Large-conductance mechanosensitive channel, MscL, domain 1"/>
    <property type="match status" value="1"/>
</dbReference>